<feature type="compositionally biased region" description="Low complexity" evidence="1">
    <location>
        <begin position="60"/>
        <end position="81"/>
    </location>
</feature>
<sequence length="172" mass="18703">MVSGSERSSRDGSRLRRHRTLSIPLPPTSQVIPPPPTSQGLPPTPTSQELPLPLTLQQIAPSSSPQGSSVASTSSVAGPSALSAPSWGRGTGRRGPQLGELQSGGSLMDNNGMSPSSEDMAWALLQITLRVSWALYQKCILTYQWERTEKTDREMLAHMSAMHRSWRSKQKK</sequence>
<reference evidence="2" key="1">
    <citation type="submission" date="2017-07" db="EMBL/GenBank/DDBJ databases">
        <title>Taro Niue Genome Assembly and Annotation.</title>
        <authorList>
            <person name="Atibalentja N."/>
            <person name="Keating K."/>
            <person name="Fields C.J."/>
        </authorList>
    </citation>
    <scope>NUCLEOTIDE SEQUENCE</scope>
    <source>
        <strain evidence="2">Niue_2</strain>
        <tissue evidence="2">Leaf</tissue>
    </source>
</reference>
<feature type="compositionally biased region" description="Pro residues" evidence="1">
    <location>
        <begin position="24"/>
        <end position="45"/>
    </location>
</feature>
<proteinExistence type="predicted"/>
<gene>
    <name evidence="2" type="ORF">Taro_031948</name>
</gene>
<dbReference type="Proteomes" id="UP000652761">
    <property type="component" value="Unassembled WGS sequence"/>
</dbReference>
<evidence type="ECO:0000313" key="3">
    <source>
        <dbReference type="Proteomes" id="UP000652761"/>
    </source>
</evidence>
<evidence type="ECO:0000256" key="1">
    <source>
        <dbReference type="SAM" id="MobiDB-lite"/>
    </source>
</evidence>
<dbReference type="EMBL" id="NMUH01002315">
    <property type="protein sequence ID" value="MQL99233.1"/>
    <property type="molecule type" value="Genomic_DNA"/>
</dbReference>
<protein>
    <submittedName>
        <fullName evidence="2">Uncharacterized protein</fullName>
    </submittedName>
</protein>
<feature type="compositionally biased region" description="Polar residues" evidence="1">
    <location>
        <begin position="103"/>
        <end position="113"/>
    </location>
</feature>
<keyword evidence="3" id="KW-1185">Reference proteome</keyword>
<evidence type="ECO:0000313" key="2">
    <source>
        <dbReference type="EMBL" id="MQL99233.1"/>
    </source>
</evidence>
<organism evidence="2 3">
    <name type="scientific">Colocasia esculenta</name>
    <name type="common">Wild taro</name>
    <name type="synonym">Arum esculentum</name>
    <dbReference type="NCBI Taxonomy" id="4460"/>
    <lineage>
        <taxon>Eukaryota</taxon>
        <taxon>Viridiplantae</taxon>
        <taxon>Streptophyta</taxon>
        <taxon>Embryophyta</taxon>
        <taxon>Tracheophyta</taxon>
        <taxon>Spermatophyta</taxon>
        <taxon>Magnoliopsida</taxon>
        <taxon>Liliopsida</taxon>
        <taxon>Araceae</taxon>
        <taxon>Aroideae</taxon>
        <taxon>Colocasieae</taxon>
        <taxon>Colocasia</taxon>
    </lineage>
</organism>
<feature type="region of interest" description="Disordered" evidence="1">
    <location>
        <begin position="1"/>
        <end position="113"/>
    </location>
</feature>
<name>A0A843W4P0_COLES</name>
<dbReference type="AlphaFoldDB" id="A0A843W4P0"/>
<accession>A0A843W4P0</accession>
<comment type="caution">
    <text evidence="2">The sequence shown here is derived from an EMBL/GenBank/DDBJ whole genome shotgun (WGS) entry which is preliminary data.</text>
</comment>